<dbReference type="InterPro" id="IPR016135">
    <property type="entry name" value="UBQ-conjugating_enzyme/RWD"/>
</dbReference>
<dbReference type="Proteomes" id="UP000003786">
    <property type="component" value="Chromosome 3"/>
</dbReference>
<feature type="compositionally biased region" description="Acidic residues" evidence="2">
    <location>
        <begin position="199"/>
        <end position="208"/>
    </location>
</feature>
<evidence type="ECO:0000256" key="1">
    <source>
        <dbReference type="ARBA" id="ARBA00022786"/>
    </source>
</evidence>
<feature type="domain" description="J" evidence="3">
    <location>
        <begin position="264"/>
        <end position="328"/>
    </location>
</feature>
<keyword evidence="1" id="KW-0833">Ubl conjugation pathway</keyword>
<dbReference type="SUPFAM" id="SSF54495">
    <property type="entry name" value="UBC-like"/>
    <property type="match status" value="1"/>
</dbReference>
<accession>J4D9T7</accession>
<dbReference type="OrthoDB" id="10250354at2759"/>
<sequence>MDEVRIPRSFKLIDELERGQKGFVSDGVSFGLERADDISLTNWSCTILGYPGTNFENRIYCLSVICDNDYPDKPPKVRFLTKISLTGVDSKGTVLPDYFSTLKYWKRQLSIEAVLVDIRRQMSNHINRRLPQPEEEDTSSTDVINENDKESSKKEESKNEKEDSTNLKKVEEEHTENIDNKSKNEDHTGDVEDPGGNNEETESKEEDEEILSLFLNEINTIVNTSEKINNNDLDKLGKVEYDNKNINMDPNQICLRLTSQTFSTPYQVMQLKHDATDEEIKQRYYKLSLLIHPDKCQNDKAPQAFQVLKDAYNEMKKEDIREKYKEIYEDAKAVVYRRHKIKPDTTQLELYAAGMNIDLRKFDSEIEKECVSILNKQKERREYAEKCIQANIQYEKNIQSNLMDLEREKLNQQVEWDKTRDVRVNSWKQFQNKIDSNVVKINKFKPIVTKKENRDEYLLNNKSIILTQADRLNKRKKIVNTEGYKQNWK</sequence>
<reference evidence="5 6" key="1">
    <citation type="journal article" date="2012" name="MBio">
        <title>Comparative genome analysis of three eukaryotic parasites with differing abilities to transform leukocytes reveals key mediators of Theileria-induced leukocyte transformation.</title>
        <authorList>
            <person name="Hayashida K."/>
            <person name="Hara Y."/>
            <person name="Abe T."/>
            <person name="Yamasaki C."/>
            <person name="Toyoda A."/>
            <person name="Kosuge T."/>
            <person name="Suzuki Y."/>
            <person name="Sato Y."/>
            <person name="Kawashima S."/>
            <person name="Katayama T."/>
            <person name="Wakaguri H."/>
            <person name="Inoue N."/>
            <person name="Homma K."/>
            <person name="Tada-Umezaki M."/>
            <person name="Yagi Y."/>
            <person name="Fujii Y."/>
            <person name="Habara T."/>
            <person name="Kanehisa M."/>
            <person name="Watanabe H."/>
            <person name="Ito K."/>
            <person name="Gojobori T."/>
            <person name="Sugawara H."/>
            <person name="Imanishi T."/>
            <person name="Weir W."/>
            <person name="Gardner M."/>
            <person name="Pain A."/>
            <person name="Shiels B."/>
            <person name="Hattori M."/>
            <person name="Nene V."/>
            <person name="Sugimoto C."/>
        </authorList>
    </citation>
    <scope>NUCLEOTIDE SEQUENCE [LARGE SCALE GENOMIC DNA]</scope>
    <source>
        <strain evidence="5 6">Shintoku</strain>
    </source>
</reference>
<dbReference type="PANTHER" id="PTHR15606">
    <property type="entry name" value="DNAJ HOMOLOG SUBFAMILY C MEMBER 8/LIPOPOLYSACCHARIDE SPECIFIC RESPONSE-7-RELATED"/>
    <property type="match status" value="1"/>
</dbReference>
<dbReference type="EMBL" id="AP011948">
    <property type="protein sequence ID" value="BAM41590.1"/>
    <property type="molecule type" value="Genomic_DNA"/>
</dbReference>
<dbReference type="VEuPathDB" id="PiroplasmaDB:TOT_030000853"/>
<keyword evidence="6" id="KW-1185">Reference proteome</keyword>
<feature type="compositionally biased region" description="Basic and acidic residues" evidence="2">
    <location>
        <begin position="146"/>
        <end position="190"/>
    </location>
</feature>
<feature type="domain" description="UBC core" evidence="4">
    <location>
        <begin position="7"/>
        <end position="161"/>
    </location>
</feature>
<dbReference type="Pfam" id="PF00179">
    <property type="entry name" value="UQ_con"/>
    <property type="match status" value="1"/>
</dbReference>
<dbReference type="SMART" id="SM00212">
    <property type="entry name" value="UBCc"/>
    <property type="match status" value="1"/>
</dbReference>
<dbReference type="eggNOG" id="KOG0896">
    <property type="taxonomic scope" value="Eukaryota"/>
</dbReference>
<dbReference type="PRINTS" id="PR00625">
    <property type="entry name" value="JDOMAIN"/>
</dbReference>
<dbReference type="RefSeq" id="XP_009691891.1">
    <property type="nucleotide sequence ID" value="XM_009693596.1"/>
</dbReference>
<dbReference type="InterPro" id="IPR042858">
    <property type="entry name" value="DNAJC8"/>
</dbReference>
<dbReference type="CDD" id="cd06257">
    <property type="entry name" value="DnaJ"/>
    <property type="match status" value="1"/>
</dbReference>
<gene>
    <name evidence="5" type="ORF">TOT_030000853</name>
</gene>
<dbReference type="Gene3D" id="1.10.287.110">
    <property type="entry name" value="DnaJ domain"/>
    <property type="match status" value="1"/>
</dbReference>
<dbReference type="eggNOG" id="KOG1150">
    <property type="taxonomic scope" value="Eukaryota"/>
</dbReference>
<dbReference type="OMA" id="FEIFDIH"/>
<dbReference type="Gene3D" id="3.10.110.10">
    <property type="entry name" value="Ubiquitin Conjugating Enzyme"/>
    <property type="match status" value="1"/>
</dbReference>
<evidence type="ECO:0000259" key="3">
    <source>
        <dbReference type="PROSITE" id="PS50076"/>
    </source>
</evidence>
<dbReference type="InterPro" id="IPR001623">
    <property type="entry name" value="DnaJ_domain"/>
</dbReference>
<proteinExistence type="predicted"/>
<evidence type="ECO:0000313" key="6">
    <source>
        <dbReference type="Proteomes" id="UP000003786"/>
    </source>
</evidence>
<dbReference type="KEGG" id="tot:TOT_030000853"/>
<dbReference type="PROSITE" id="PS50076">
    <property type="entry name" value="DNAJ_2"/>
    <property type="match status" value="1"/>
</dbReference>
<dbReference type="FunFam" id="3.10.110.10:FF:000026">
    <property type="entry name" value="Ubiquitin-conjugating enzyme E2 variant"/>
    <property type="match status" value="1"/>
</dbReference>
<dbReference type="GO" id="GO:0005634">
    <property type="term" value="C:nucleus"/>
    <property type="evidence" value="ECO:0007669"/>
    <property type="project" value="TreeGrafter"/>
</dbReference>
<evidence type="ECO:0000256" key="2">
    <source>
        <dbReference type="SAM" id="MobiDB-lite"/>
    </source>
</evidence>
<dbReference type="CDD" id="cd23807">
    <property type="entry name" value="UEV_UBE2V"/>
    <property type="match status" value="1"/>
</dbReference>
<evidence type="ECO:0000259" key="4">
    <source>
        <dbReference type="PROSITE" id="PS50127"/>
    </source>
</evidence>
<dbReference type="InterPro" id="IPR036869">
    <property type="entry name" value="J_dom_sf"/>
</dbReference>
<name>J4D9T7_THEOR</name>
<dbReference type="STRING" id="869250.J4D9T7"/>
<dbReference type="InterPro" id="IPR000608">
    <property type="entry name" value="UBC"/>
</dbReference>
<dbReference type="GeneID" id="20715997"/>
<organism evidence="5 6">
    <name type="scientific">Theileria orientalis strain Shintoku</name>
    <dbReference type="NCBI Taxonomy" id="869250"/>
    <lineage>
        <taxon>Eukaryota</taxon>
        <taxon>Sar</taxon>
        <taxon>Alveolata</taxon>
        <taxon>Apicomplexa</taxon>
        <taxon>Aconoidasida</taxon>
        <taxon>Piroplasmida</taxon>
        <taxon>Theileriidae</taxon>
        <taxon>Theileria</taxon>
    </lineage>
</organism>
<feature type="region of interest" description="Disordered" evidence="2">
    <location>
        <begin position="127"/>
        <end position="208"/>
    </location>
</feature>
<dbReference type="Pfam" id="PF00226">
    <property type="entry name" value="DnaJ"/>
    <property type="match status" value="1"/>
</dbReference>
<dbReference type="SUPFAM" id="SSF46565">
    <property type="entry name" value="Chaperone J-domain"/>
    <property type="match status" value="1"/>
</dbReference>
<dbReference type="PANTHER" id="PTHR15606:SF4">
    <property type="entry name" value="DNAJ HOMOLOG SUBFAMILY C MEMBER 8"/>
    <property type="match status" value="1"/>
</dbReference>
<dbReference type="SMART" id="SM00271">
    <property type="entry name" value="DnaJ"/>
    <property type="match status" value="1"/>
</dbReference>
<evidence type="ECO:0000313" key="5">
    <source>
        <dbReference type="EMBL" id="BAM41590.1"/>
    </source>
</evidence>
<dbReference type="PROSITE" id="PS50127">
    <property type="entry name" value="UBC_2"/>
    <property type="match status" value="1"/>
</dbReference>
<protein>
    <submittedName>
        <fullName evidence="5">Ubiquitin-conjugating enzyme</fullName>
    </submittedName>
</protein>
<dbReference type="AlphaFoldDB" id="J4D9T7"/>